<reference evidence="2" key="1">
    <citation type="journal article" date="2020" name="G3 (Bethesda)">
        <title>High-Quality Assemblies for Three Invasive Social Wasps from the &lt;i&gt;Vespula&lt;/i&gt; Genus.</title>
        <authorList>
            <person name="Harrop T.W.R."/>
            <person name="Guhlin J."/>
            <person name="McLaughlin G.M."/>
            <person name="Permina E."/>
            <person name="Stockwell P."/>
            <person name="Gilligan J."/>
            <person name="Le Lec M.F."/>
            <person name="Gruber M.A.M."/>
            <person name="Quinn O."/>
            <person name="Lovegrove M."/>
            <person name="Duncan E.J."/>
            <person name="Remnant E.J."/>
            <person name="Van Eeckhoven J."/>
            <person name="Graham B."/>
            <person name="Knapp R.A."/>
            <person name="Langford K.W."/>
            <person name="Kronenberg Z."/>
            <person name="Press M.O."/>
            <person name="Eacker S.M."/>
            <person name="Wilson-Rankin E.E."/>
            <person name="Purcell J."/>
            <person name="Lester P.J."/>
            <person name="Dearden P.K."/>
        </authorList>
    </citation>
    <scope>NUCLEOTIDE SEQUENCE</scope>
    <source>
        <strain evidence="2">Marl-1</strain>
    </source>
</reference>
<dbReference type="EMBL" id="JACSEA010000002">
    <property type="protein sequence ID" value="KAF7407473.1"/>
    <property type="molecule type" value="Genomic_DNA"/>
</dbReference>
<keyword evidence="3" id="KW-1185">Reference proteome</keyword>
<organism evidence="2 3">
    <name type="scientific">Vespula vulgaris</name>
    <name type="common">Yellow jacket</name>
    <name type="synonym">Wasp</name>
    <dbReference type="NCBI Taxonomy" id="7454"/>
    <lineage>
        <taxon>Eukaryota</taxon>
        <taxon>Metazoa</taxon>
        <taxon>Ecdysozoa</taxon>
        <taxon>Arthropoda</taxon>
        <taxon>Hexapoda</taxon>
        <taxon>Insecta</taxon>
        <taxon>Pterygota</taxon>
        <taxon>Neoptera</taxon>
        <taxon>Endopterygota</taxon>
        <taxon>Hymenoptera</taxon>
        <taxon>Apocrita</taxon>
        <taxon>Aculeata</taxon>
        <taxon>Vespoidea</taxon>
        <taxon>Vespidae</taxon>
        <taxon>Vespinae</taxon>
        <taxon>Vespula</taxon>
    </lineage>
</organism>
<gene>
    <name evidence="2" type="ORF">HZH66_002010</name>
</gene>
<proteinExistence type="predicted"/>
<dbReference type="Proteomes" id="UP000614350">
    <property type="component" value="Unassembled WGS sequence"/>
</dbReference>
<dbReference type="AlphaFoldDB" id="A0A834KIR1"/>
<feature type="region of interest" description="Disordered" evidence="1">
    <location>
        <begin position="1"/>
        <end position="27"/>
    </location>
</feature>
<accession>A0A834KIR1</accession>
<sequence length="220" mass="24816">MKASRHAANSSSYQTAKGSGMADGTPRHFLIPPPTRESNGEGAREEVHCNLGRRKSFTISAMIGWRSNKKRRSLNSGFRLSAIQPYIGERTSYKRDLPDTPQRSRCQSSSTFARFIDQNERIRKKYSIKILIVIHRTCKIFEHKHAKSLDVVIITSLSTLSAFEEQDYRLTSLDEANLRELNDVTFKTIDSLHGGSTDDINSFLSNLASRSNKDADAFSK</sequence>
<name>A0A834KIR1_VESVU</name>
<evidence type="ECO:0000313" key="2">
    <source>
        <dbReference type="EMBL" id="KAF7407473.1"/>
    </source>
</evidence>
<evidence type="ECO:0000313" key="3">
    <source>
        <dbReference type="Proteomes" id="UP000614350"/>
    </source>
</evidence>
<feature type="compositionally biased region" description="Polar residues" evidence="1">
    <location>
        <begin position="7"/>
        <end position="17"/>
    </location>
</feature>
<comment type="caution">
    <text evidence="2">The sequence shown here is derived from an EMBL/GenBank/DDBJ whole genome shotgun (WGS) entry which is preliminary data.</text>
</comment>
<protein>
    <submittedName>
        <fullName evidence="2">Uncharacterized protein</fullName>
    </submittedName>
</protein>
<evidence type="ECO:0000256" key="1">
    <source>
        <dbReference type="SAM" id="MobiDB-lite"/>
    </source>
</evidence>